<evidence type="ECO:0008006" key="3">
    <source>
        <dbReference type="Google" id="ProtNLM"/>
    </source>
</evidence>
<accession>A0A7X1A7I6</accession>
<protein>
    <recommendedName>
        <fullName evidence="3">NurA domain-containing protein</fullName>
    </recommendedName>
</protein>
<organism evidence="1 2">
    <name type="scientific">Listeria booriae</name>
    <dbReference type="NCBI Taxonomy" id="1552123"/>
    <lineage>
        <taxon>Bacteria</taxon>
        <taxon>Bacillati</taxon>
        <taxon>Bacillota</taxon>
        <taxon>Bacilli</taxon>
        <taxon>Bacillales</taxon>
        <taxon>Listeriaceae</taxon>
        <taxon>Listeria</taxon>
    </lineage>
</organism>
<evidence type="ECO:0000313" key="1">
    <source>
        <dbReference type="EMBL" id="MBC2372722.1"/>
    </source>
</evidence>
<reference evidence="1 2" key="1">
    <citation type="submission" date="2020-03" db="EMBL/GenBank/DDBJ databases">
        <title>Soil Listeria distribution.</title>
        <authorList>
            <person name="Liao J."/>
            <person name="Wiedmann M."/>
        </authorList>
    </citation>
    <scope>NUCLEOTIDE SEQUENCE [LARGE SCALE GENOMIC DNA]</scope>
    <source>
        <strain evidence="1 2">FSL L7-1850</strain>
    </source>
</reference>
<evidence type="ECO:0000313" key="2">
    <source>
        <dbReference type="Proteomes" id="UP000546244"/>
    </source>
</evidence>
<dbReference type="Proteomes" id="UP000546244">
    <property type="component" value="Unassembled WGS sequence"/>
</dbReference>
<gene>
    <name evidence="1" type="ORF">HBP98_11980</name>
</gene>
<proteinExistence type="predicted"/>
<dbReference type="AlphaFoldDB" id="A0A7X1A7I6"/>
<comment type="caution">
    <text evidence="1">The sequence shown here is derived from an EMBL/GenBank/DDBJ whole genome shotgun (WGS) entry which is preliminary data.</text>
</comment>
<sequence length="455" mass="52431">MAYTSKEGRKRNEHASRVSHSKIIQNPAIQDLLQKVSLPKSIDEIDFSDIHFEEISEKEMFEFIIAIDGGYSEISIKKSFPSSSLSFFQFGAVLLRRDDLIDLEESEFISTQMMKKVRNVEHDDFCLPMKNVNYKDNFDFETSFREAFFDLFFNKESGSDHSLIDNLYWLLFKKYKISSDKNETDRYYTLASCPNAQCNEKNIKLDELDLAKNYSTTCNKCGHLIYLTDVFRLFEVVDNELGATGVMGYVTNVLEHFMLLSLIRDIIEKQPTLLSKTLFIKDGPLGFFGQTANIHKLFRELIVYFESKDKIINMVGVEKSGTFVEHSLLIEDRIFDYNAIFLSNKYINKYIKPTYIIDKEYAPTSYYSGKILFKAKKGYIYVTSIPSRSNDYYQEGNKSALIGQVDKILCTLALLKSNSYENSLLPISVINQAVSISQTPGVSILEKFVKKEIKK</sequence>
<dbReference type="EMBL" id="JAARMV010000002">
    <property type="protein sequence ID" value="MBC2372722.1"/>
    <property type="molecule type" value="Genomic_DNA"/>
</dbReference>
<name>A0A7X1A7I6_9LIST</name>
<dbReference type="RefSeq" id="WP_185619289.1">
    <property type="nucleotide sequence ID" value="NZ_JAARMV010000002.1"/>
</dbReference>